<evidence type="ECO:0008006" key="3">
    <source>
        <dbReference type="Google" id="ProtNLM"/>
    </source>
</evidence>
<dbReference type="InterPro" id="IPR015495">
    <property type="entry name" value="Myb_TF_plants"/>
</dbReference>
<dbReference type="GO" id="GO:0006355">
    <property type="term" value="P:regulation of DNA-templated transcription"/>
    <property type="evidence" value="ECO:0007669"/>
    <property type="project" value="TreeGrafter"/>
</dbReference>
<dbReference type="PANTHER" id="PTHR47998:SF93">
    <property type="entry name" value="MYB-LIKE TRANSCRIPTION FACTOR ETC1"/>
    <property type="match status" value="1"/>
</dbReference>
<sequence length="125" mass="14686">MEWGTKSCKISDQSSFPKSMGKRSCRLKQETIHCELEDVSSNEWEFIDMSEQEEDLIHRMYRLVGDRQALPSPSLALRFMWGLIAGRVRGRKAEEIERFWIMSHGEYFAEKRLKREAGRRGRATS</sequence>
<dbReference type="GO" id="GO:0000976">
    <property type="term" value="F:transcription cis-regulatory region binding"/>
    <property type="evidence" value="ECO:0007669"/>
    <property type="project" value="TreeGrafter"/>
</dbReference>
<evidence type="ECO:0000313" key="2">
    <source>
        <dbReference type="Proteomes" id="UP000317650"/>
    </source>
</evidence>
<accession>A0A4S8K1H8</accession>
<comment type="caution">
    <text evidence="1">The sequence shown here is derived from an EMBL/GenBank/DDBJ whole genome shotgun (WGS) entry which is preliminary data.</text>
</comment>
<dbReference type="Proteomes" id="UP000317650">
    <property type="component" value="Chromosome 8"/>
</dbReference>
<dbReference type="STRING" id="52838.A0A4S8K1H8"/>
<dbReference type="EMBL" id="PYDT01000002">
    <property type="protein sequence ID" value="THU68552.1"/>
    <property type="molecule type" value="Genomic_DNA"/>
</dbReference>
<evidence type="ECO:0000313" key="1">
    <source>
        <dbReference type="EMBL" id="THU68552.1"/>
    </source>
</evidence>
<proteinExistence type="predicted"/>
<dbReference type="GO" id="GO:0005634">
    <property type="term" value="C:nucleus"/>
    <property type="evidence" value="ECO:0007669"/>
    <property type="project" value="TreeGrafter"/>
</dbReference>
<dbReference type="AlphaFoldDB" id="A0A4S8K1H8"/>
<keyword evidence="2" id="KW-1185">Reference proteome</keyword>
<protein>
    <recommendedName>
        <fullName evidence="3">Myb-like domain-containing protein</fullName>
    </recommendedName>
</protein>
<name>A0A4S8K1H8_MUSBA</name>
<dbReference type="GO" id="GO:0030154">
    <property type="term" value="P:cell differentiation"/>
    <property type="evidence" value="ECO:0007669"/>
    <property type="project" value="TreeGrafter"/>
</dbReference>
<reference evidence="1 2" key="1">
    <citation type="journal article" date="2019" name="Nat. Plants">
        <title>Genome sequencing of Musa balbisiana reveals subgenome evolution and function divergence in polyploid bananas.</title>
        <authorList>
            <person name="Yao X."/>
        </authorList>
    </citation>
    <scope>NUCLEOTIDE SEQUENCE [LARGE SCALE GENOMIC DNA]</scope>
    <source>
        <strain evidence="2">cv. DH-PKW</strain>
        <tissue evidence="1">Leaves</tissue>
    </source>
</reference>
<organism evidence="1 2">
    <name type="scientific">Musa balbisiana</name>
    <name type="common">Banana</name>
    <dbReference type="NCBI Taxonomy" id="52838"/>
    <lineage>
        <taxon>Eukaryota</taxon>
        <taxon>Viridiplantae</taxon>
        <taxon>Streptophyta</taxon>
        <taxon>Embryophyta</taxon>
        <taxon>Tracheophyta</taxon>
        <taxon>Spermatophyta</taxon>
        <taxon>Magnoliopsida</taxon>
        <taxon>Liliopsida</taxon>
        <taxon>Zingiberales</taxon>
        <taxon>Musaceae</taxon>
        <taxon>Musa</taxon>
    </lineage>
</organism>
<gene>
    <name evidence="1" type="ORF">C4D60_Mb08t05100</name>
</gene>
<dbReference type="PANTHER" id="PTHR47998">
    <property type="entry name" value="TRANSCRIPTION FACTOR MYB51-LIKE ISOFORM X1"/>
    <property type="match status" value="1"/>
</dbReference>